<dbReference type="EMBL" id="JBHUIM010000004">
    <property type="protein sequence ID" value="MFD2248573.1"/>
    <property type="molecule type" value="Genomic_DNA"/>
</dbReference>
<comment type="caution">
    <text evidence="6">The sequence shown here is derived from an EMBL/GenBank/DDBJ whole genome shotgun (WGS) entry which is preliminary data.</text>
</comment>
<gene>
    <name evidence="6" type="ORF">ACFSKP_20060</name>
</gene>
<organism evidence="6 7">
    <name type="scientific">Pontibacter ruber</name>
    <dbReference type="NCBI Taxonomy" id="1343895"/>
    <lineage>
        <taxon>Bacteria</taxon>
        <taxon>Pseudomonadati</taxon>
        <taxon>Bacteroidota</taxon>
        <taxon>Cytophagia</taxon>
        <taxon>Cytophagales</taxon>
        <taxon>Hymenobacteraceae</taxon>
        <taxon>Pontibacter</taxon>
    </lineage>
</organism>
<sequence>MKKFLFIFITGFLLSTVSQAQKFGYIDSNFILSKMPAYGKAQQELDKYAEAWQKEIETMHQGVEKMKQDYKAEEVLLTDEMKQKRQAEIAKKETEVRDYQRKIFGYEGMMFKRRQDLIRPIQDEVFTAVEKVAKAKQLQIVFDKSGDLVMIYTNPVHDYTEYVLEELGLASDKQNTPGKQPREGVIDNPENLPETGETGTEVEQEQQKQPAGKKGQQPKPATKKKNN</sequence>
<feature type="compositionally biased region" description="Low complexity" evidence="4">
    <location>
        <begin position="194"/>
        <end position="220"/>
    </location>
</feature>
<accession>A0ABW5D2M8</accession>
<evidence type="ECO:0000256" key="3">
    <source>
        <dbReference type="SAM" id="Coils"/>
    </source>
</evidence>
<feature type="coiled-coil region" evidence="3">
    <location>
        <begin position="49"/>
        <end position="102"/>
    </location>
</feature>
<evidence type="ECO:0000256" key="5">
    <source>
        <dbReference type="SAM" id="SignalP"/>
    </source>
</evidence>
<comment type="similarity">
    <text evidence="1">Belongs to the Skp family.</text>
</comment>
<keyword evidence="7" id="KW-1185">Reference proteome</keyword>
<dbReference type="PANTHER" id="PTHR35089">
    <property type="entry name" value="CHAPERONE PROTEIN SKP"/>
    <property type="match status" value="1"/>
</dbReference>
<keyword evidence="2 5" id="KW-0732">Signal</keyword>
<name>A0ABW5D2M8_9BACT</name>
<proteinExistence type="inferred from homology"/>
<evidence type="ECO:0000256" key="2">
    <source>
        <dbReference type="ARBA" id="ARBA00022729"/>
    </source>
</evidence>
<protein>
    <submittedName>
        <fullName evidence="6">OmpH family outer membrane protein</fullName>
    </submittedName>
</protein>
<evidence type="ECO:0000313" key="7">
    <source>
        <dbReference type="Proteomes" id="UP001597374"/>
    </source>
</evidence>
<feature type="signal peptide" evidence="5">
    <location>
        <begin position="1"/>
        <end position="20"/>
    </location>
</feature>
<feature type="chain" id="PRO_5045419311" evidence="5">
    <location>
        <begin position="21"/>
        <end position="227"/>
    </location>
</feature>
<keyword evidence="3" id="KW-0175">Coiled coil</keyword>
<dbReference type="InterPro" id="IPR024930">
    <property type="entry name" value="Skp_dom_sf"/>
</dbReference>
<dbReference type="SUPFAM" id="SSF111384">
    <property type="entry name" value="OmpH-like"/>
    <property type="match status" value="1"/>
</dbReference>
<dbReference type="Proteomes" id="UP001597374">
    <property type="component" value="Unassembled WGS sequence"/>
</dbReference>
<evidence type="ECO:0000313" key="6">
    <source>
        <dbReference type="EMBL" id="MFD2248573.1"/>
    </source>
</evidence>
<reference evidence="7" key="1">
    <citation type="journal article" date="2019" name="Int. J. Syst. Evol. Microbiol.">
        <title>The Global Catalogue of Microorganisms (GCM) 10K type strain sequencing project: providing services to taxonomists for standard genome sequencing and annotation.</title>
        <authorList>
            <consortium name="The Broad Institute Genomics Platform"/>
            <consortium name="The Broad Institute Genome Sequencing Center for Infectious Disease"/>
            <person name="Wu L."/>
            <person name="Ma J."/>
        </authorList>
    </citation>
    <scope>NUCLEOTIDE SEQUENCE [LARGE SCALE GENOMIC DNA]</scope>
    <source>
        <strain evidence="7">CGMCC 4.1782</strain>
    </source>
</reference>
<dbReference type="InterPro" id="IPR005632">
    <property type="entry name" value="Chaperone_Skp"/>
</dbReference>
<dbReference type="PANTHER" id="PTHR35089:SF1">
    <property type="entry name" value="CHAPERONE PROTEIN SKP"/>
    <property type="match status" value="1"/>
</dbReference>
<dbReference type="SMART" id="SM00935">
    <property type="entry name" value="OmpH"/>
    <property type="match status" value="1"/>
</dbReference>
<dbReference type="Pfam" id="PF03938">
    <property type="entry name" value="OmpH"/>
    <property type="match status" value="1"/>
</dbReference>
<evidence type="ECO:0000256" key="1">
    <source>
        <dbReference type="ARBA" id="ARBA00009091"/>
    </source>
</evidence>
<feature type="region of interest" description="Disordered" evidence="4">
    <location>
        <begin position="172"/>
        <end position="227"/>
    </location>
</feature>
<dbReference type="Gene3D" id="3.30.910.20">
    <property type="entry name" value="Skp domain"/>
    <property type="match status" value="1"/>
</dbReference>
<evidence type="ECO:0000256" key="4">
    <source>
        <dbReference type="SAM" id="MobiDB-lite"/>
    </source>
</evidence>
<dbReference type="RefSeq" id="WP_250432099.1">
    <property type="nucleotide sequence ID" value="NZ_JALPRR010000005.1"/>
</dbReference>